<proteinExistence type="predicted"/>
<feature type="region of interest" description="Disordered" evidence="1">
    <location>
        <begin position="1"/>
        <end position="34"/>
    </location>
</feature>
<dbReference type="Pfam" id="PF13904">
    <property type="entry name" value="CCDC34"/>
    <property type="match status" value="1"/>
</dbReference>
<keyword evidence="2" id="KW-0812">Transmembrane</keyword>
<dbReference type="AlphaFoldDB" id="A0A3Q1BVI2"/>
<dbReference type="InterPro" id="IPR045323">
    <property type="entry name" value="CCDC34"/>
</dbReference>
<feature type="region of interest" description="Disordered" evidence="1">
    <location>
        <begin position="152"/>
        <end position="222"/>
    </location>
</feature>
<keyword evidence="2" id="KW-0472">Membrane</keyword>
<dbReference type="STRING" id="80972.ENSAOCP00000016949"/>
<evidence type="ECO:0000313" key="4">
    <source>
        <dbReference type="Ensembl" id="ENSAOCP00000016949.2"/>
    </source>
</evidence>
<dbReference type="OMA" id="FTGDCRP"/>
<organism evidence="4 5">
    <name type="scientific">Amphiprion ocellaris</name>
    <name type="common">Clown anemonefish</name>
    <dbReference type="NCBI Taxonomy" id="80972"/>
    <lineage>
        <taxon>Eukaryota</taxon>
        <taxon>Metazoa</taxon>
        <taxon>Chordata</taxon>
        <taxon>Craniata</taxon>
        <taxon>Vertebrata</taxon>
        <taxon>Euteleostomi</taxon>
        <taxon>Actinopterygii</taxon>
        <taxon>Neopterygii</taxon>
        <taxon>Teleostei</taxon>
        <taxon>Neoteleostei</taxon>
        <taxon>Acanthomorphata</taxon>
        <taxon>Ovalentaria</taxon>
        <taxon>Pomacentridae</taxon>
        <taxon>Amphiprion</taxon>
    </lineage>
</organism>
<feature type="transmembrane region" description="Helical" evidence="2">
    <location>
        <begin position="254"/>
        <end position="278"/>
    </location>
</feature>
<protein>
    <recommendedName>
        <fullName evidence="3">Coiled-coil domain-containing protein</fullName>
    </recommendedName>
</protein>
<reference evidence="4" key="2">
    <citation type="submission" date="2025-08" db="UniProtKB">
        <authorList>
            <consortium name="Ensembl"/>
        </authorList>
    </citation>
    <scope>IDENTIFICATION</scope>
</reference>
<name>A0A3Q1BVI2_AMPOC</name>
<feature type="transmembrane region" description="Helical" evidence="2">
    <location>
        <begin position="317"/>
        <end position="346"/>
    </location>
</feature>
<feature type="domain" description="Coiled-coil" evidence="3">
    <location>
        <begin position="95"/>
        <end position="252"/>
    </location>
</feature>
<keyword evidence="5" id="KW-1185">Reference proteome</keyword>
<dbReference type="InterPro" id="IPR025259">
    <property type="entry name" value="CCDC34/181"/>
</dbReference>
<reference evidence="4" key="3">
    <citation type="submission" date="2025-09" db="UniProtKB">
        <authorList>
            <consortium name="Ensembl"/>
        </authorList>
    </citation>
    <scope>IDENTIFICATION</scope>
</reference>
<evidence type="ECO:0000313" key="5">
    <source>
        <dbReference type="Proteomes" id="UP001501940"/>
    </source>
</evidence>
<dbReference type="PANTHER" id="PTHR23247">
    <property type="entry name" value="NY-REN-41 ANTIGEN L15 -RELATED"/>
    <property type="match status" value="1"/>
</dbReference>
<keyword evidence="2" id="KW-1133">Transmembrane helix</keyword>
<dbReference type="PANTHER" id="PTHR23247:SF2">
    <property type="entry name" value="COILED-COIL DOMAIN-CONTAINING PROTEIN 34"/>
    <property type="match status" value="1"/>
</dbReference>
<dbReference type="GeneTree" id="ENSGT00990000204369"/>
<dbReference type="Proteomes" id="UP001501940">
    <property type="component" value="Chromosome 3"/>
</dbReference>
<evidence type="ECO:0000256" key="1">
    <source>
        <dbReference type="SAM" id="MobiDB-lite"/>
    </source>
</evidence>
<feature type="compositionally biased region" description="Basic and acidic residues" evidence="1">
    <location>
        <begin position="21"/>
        <end position="32"/>
    </location>
</feature>
<accession>A0A3Q1BVI2</accession>
<feature type="region of interest" description="Disordered" evidence="1">
    <location>
        <begin position="59"/>
        <end position="90"/>
    </location>
</feature>
<reference evidence="4 5" key="1">
    <citation type="submission" date="2022-01" db="EMBL/GenBank/DDBJ databases">
        <title>A chromosome-scale genome assembly of the false clownfish, Amphiprion ocellaris.</title>
        <authorList>
            <person name="Ryu T."/>
        </authorList>
    </citation>
    <scope>NUCLEOTIDE SEQUENCE [LARGE SCALE GENOMIC DNA]</scope>
</reference>
<dbReference type="Ensembl" id="ENSAOCT00000026087.2">
    <property type="protein sequence ID" value="ENSAOCP00000016949.2"/>
    <property type="gene ID" value="ENSAOCG00000002320.2"/>
</dbReference>
<evidence type="ECO:0000256" key="2">
    <source>
        <dbReference type="SAM" id="Phobius"/>
    </source>
</evidence>
<sequence length="400" mass="46587">MPSCPASASKGFSSTPVKTSLGKDIHASKGLDDGILDDGILSDDEDTFSLLSPIYHDSFDSDEEDLESVPARHLPKTPSEQMLSPAVQPAGAPSLSAWEVWLVNKAKEDSLKLEKKAEEERLLKERKEQQEREREQKKIVVDEKVQDWLKMKREQERHEQTLKHSKEEKEMQRQRDKQRENERKAQQKYKDWLQKKDQEKAEKEKKEKEEAALKEEQEKERHRRAEEKFKEWLAKANEKSRASPRSPCSTASKLFILFHSSLFSVSFWSFCVLIWSFLSHFCCFSQQTHDSGHRGDSGPLSVSIYEFLLHLVFNNQFMFHFVSFSLIFVSHFGYFCPVCLSVYLPIYHYCSSLVKFVKFHYHSGFFFSSRSLRQIVPISQLLQSDPLEADSRPSSRNFAE</sequence>
<evidence type="ECO:0000259" key="3">
    <source>
        <dbReference type="Pfam" id="PF13904"/>
    </source>
</evidence>